<keyword evidence="1 2" id="KW-0238">DNA-binding</keyword>
<evidence type="ECO:0000313" key="5">
    <source>
        <dbReference type="Proteomes" id="UP000049855"/>
    </source>
</evidence>
<keyword evidence="2" id="KW-0234">DNA repair</keyword>
<dbReference type="Pfam" id="PF02735">
    <property type="entry name" value="Ku"/>
    <property type="match status" value="1"/>
</dbReference>
<dbReference type="SMART" id="SM00559">
    <property type="entry name" value="Ku78"/>
    <property type="match status" value="1"/>
</dbReference>
<dbReference type="AlphaFoldDB" id="A0A0U1L2Y7"/>
<organism evidence="4 5">
    <name type="scientific">Sporomusa ovata</name>
    <dbReference type="NCBI Taxonomy" id="2378"/>
    <lineage>
        <taxon>Bacteria</taxon>
        <taxon>Bacillati</taxon>
        <taxon>Bacillota</taxon>
        <taxon>Negativicutes</taxon>
        <taxon>Selenomonadales</taxon>
        <taxon>Sporomusaceae</taxon>
        <taxon>Sporomusa</taxon>
    </lineage>
</organism>
<dbReference type="PANTHER" id="PTHR41251">
    <property type="entry name" value="NON-HOMOLOGOUS END JOINING PROTEIN KU"/>
    <property type="match status" value="1"/>
</dbReference>
<dbReference type="PIRSF" id="PIRSF006493">
    <property type="entry name" value="Prok_Ku"/>
    <property type="match status" value="1"/>
</dbReference>
<evidence type="ECO:0000256" key="1">
    <source>
        <dbReference type="ARBA" id="ARBA00023125"/>
    </source>
</evidence>
<feature type="domain" description="Ku" evidence="3">
    <location>
        <begin position="51"/>
        <end position="179"/>
    </location>
</feature>
<accession>A0A0U1L2Y7</accession>
<dbReference type="SUPFAM" id="SSF100939">
    <property type="entry name" value="SPOC domain-like"/>
    <property type="match status" value="1"/>
</dbReference>
<comment type="function">
    <text evidence="2">With LigD forms a non-homologous end joining (NHEJ) DNA repair enzyme, which repairs dsDNA breaks with reduced fidelity. Binds linear dsDNA with 5'- and 3'- overhangs but not closed circular dsDNA nor ssDNA. Recruits and stimulates the ligase activity of LigD.</text>
</comment>
<dbReference type="GO" id="GO:0003690">
    <property type="term" value="F:double-stranded DNA binding"/>
    <property type="evidence" value="ECO:0007669"/>
    <property type="project" value="UniProtKB-UniRule"/>
</dbReference>
<evidence type="ECO:0000256" key="2">
    <source>
        <dbReference type="HAMAP-Rule" id="MF_01875"/>
    </source>
</evidence>
<dbReference type="Gene3D" id="2.40.290.10">
    <property type="match status" value="1"/>
</dbReference>
<comment type="similarity">
    <text evidence="2">Belongs to the prokaryotic Ku family.</text>
</comment>
<comment type="subunit">
    <text evidence="2">Homodimer. Interacts with LigD.</text>
</comment>
<dbReference type="RefSeq" id="WP_037591596.1">
    <property type="nucleotide sequence ID" value="NZ_CTRP01000012.1"/>
</dbReference>
<dbReference type="GO" id="GO:0006303">
    <property type="term" value="P:double-strand break repair via nonhomologous end joining"/>
    <property type="evidence" value="ECO:0007669"/>
    <property type="project" value="UniProtKB-UniRule"/>
</dbReference>
<dbReference type="NCBIfam" id="TIGR02772">
    <property type="entry name" value="Ku_bact"/>
    <property type="match status" value="1"/>
</dbReference>
<dbReference type="InterPro" id="IPR006164">
    <property type="entry name" value="DNA_bd_Ku70/Ku80"/>
</dbReference>
<protein>
    <recommendedName>
        <fullName evidence="2">Non-homologous end joining protein Ku</fullName>
    </recommendedName>
</protein>
<dbReference type="InterPro" id="IPR009187">
    <property type="entry name" value="Prok_Ku"/>
</dbReference>
<gene>
    <name evidence="2" type="primary">ku</name>
    <name evidence="4" type="ORF">SpAn4DRAFT_2516</name>
</gene>
<dbReference type="EMBL" id="CTRP01000012">
    <property type="protein sequence ID" value="CQR73284.1"/>
    <property type="molecule type" value="Genomic_DNA"/>
</dbReference>
<evidence type="ECO:0000313" key="4">
    <source>
        <dbReference type="EMBL" id="CQR73284.1"/>
    </source>
</evidence>
<reference evidence="5" key="1">
    <citation type="submission" date="2015-03" db="EMBL/GenBank/DDBJ databases">
        <authorList>
            <person name="Nijsse Bart"/>
        </authorList>
    </citation>
    <scope>NUCLEOTIDE SEQUENCE [LARGE SCALE GENOMIC DNA]</scope>
</reference>
<dbReference type="GO" id="GO:0006310">
    <property type="term" value="P:DNA recombination"/>
    <property type="evidence" value="ECO:0007669"/>
    <property type="project" value="UniProtKB-KW"/>
</dbReference>
<keyword evidence="2" id="KW-0233">DNA recombination</keyword>
<dbReference type="InterPro" id="IPR016194">
    <property type="entry name" value="SPOC-like_C_dom_sf"/>
</dbReference>
<name>A0A0U1L2Y7_9FIRM</name>
<dbReference type="PANTHER" id="PTHR41251:SF1">
    <property type="entry name" value="NON-HOMOLOGOUS END JOINING PROTEIN KU"/>
    <property type="match status" value="1"/>
</dbReference>
<keyword evidence="2" id="KW-0227">DNA damage</keyword>
<proteinExistence type="inferred from homology"/>
<dbReference type="HAMAP" id="MF_01875">
    <property type="entry name" value="Prokaryotic_Ku"/>
    <property type="match status" value="1"/>
</dbReference>
<sequence length="265" mass="29852">MRPIWKGMLSFGLVNVPVALYNATRKKTISFNQLRKTDYSRISYKKVGNDGQEVQQHEIVKGYEISPDRYVVLDEYELDAITPVASRVIEINDFVRLEQIDPRHYDASYYLVPETGAQKAYALLLQSMAEANVVGVAKFVLRSKEYLAAIRPAEGALTLSTMLFADEIVKPTELETYLPGDVKLTDKELNMARQLINSLVTEFEPEKYENEYYKSVMGLIDSKAETTVGGKELIGGKVIDIMAAIEASIAAIKEKEKPKKKRKTS</sequence>
<evidence type="ECO:0000259" key="3">
    <source>
        <dbReference type="SMART" id="SM00559"/>
    </source>
</evidence>
<dbReference type="Proteomes" id="UP000049855">
    <property type="component" value="Unassembled WGS sequence"/>
</dbReference>
<keyword evidence="5" id="KW-1185">Reference proteome</keyword>